<keyword evidence="1" id="KW-0812">Transmembrane</keyword>
<feature type="transmembrane region" description="Helical" evidence="1">
    <location>
        <begin position="12"/>
        <end position="34"/>
    </location>
</feature>
<reference evidence="2" key="1">
    <citation type="submission" date="2023-10" db="EMBL/GenBank/DDBJ databases">
        <authorList>
            <person name="Chen Y."/>
            <person name="Shah S."/>
            <person name="Dougan E. K."/>
            <person name="Thang M."/>
            <person name="Chan C."/>
        </authorList>
    </citation>
    <scope>NUCLEOTIDE SEQUENCE [LARGE SCALE GENOMIC DNA]</scope>
</reference>
<comment type="caution">
    <text evidence="2">The sequence shown here is derived from an EMBL/GenBank/DDBJ whole genome shotgun (WGS) entry which is preliminary data.</text>
</comment>
<dbReference type="InterPro" id="IPR011990">
    <property type="entry name" value="TPR-like_helical_dom_sf"/>
</dbReference>
<gene>
    <name evidence="2" type="ORF">PCOR1329_LOCUS5985</name>
</gene>
<accession>A0ABN9PTZ2</accession>
<keyword evidence="1" id="KW-0472">Membrane</keyword>
<organism evidence="2 3">
    <name type="scientific">Prorocentrum cordatum</name>
    <dbReference type="NCBI Taxonomy" id="2364126"/>
    <lineage>
        <taxon>Eukaryota</taxon>
        <taxon>Sar</taxon>
        <taxon>Alveolata</taxon>
        <taxon>Dinophyceae</taxon>
        <taxon>Prorocentrales</taxon>
        <taxon>Prorocentraceae</taxon>
        <taxon>Prorocentrum</taxon>
    </lineage>
</organism>
<feature type="transmembrane region" description="Helical" evidence="1">
    <location>
        <begin position="46"/>
        <end position="66"/>
    </location>
</feature>
<protein>
    <recommendedName>
        <fullName evidence="4">Pentatricopeptide repeat-containing protein</fullName>
    </recommendedName>
</protein>
<keyword evidence="3" id="KW-1185">Reference proteome</keyword>
<dbReference type="Gene3D" id="1.25.40.10">
    <property type="entry name" value="Tetratricopeptide repeat domain"/>
    <property type="match status" value="1"/>
</dbReference>
<keyword evidence="1" id="KW-1133">Transmembrane helix</keyword>
<evidence type="ECO:0000256" key="1">
    <source>
        <dbReference type="SAM" id="Phobius"/>
    </source>
</evidence>
<dbReference type="InterPro" id="IPR002885">
    <property type="entry name" value="PPR_rpt"/>
</dbReference>
<evidence type="ECO:0000313" key="3">
    <source>
        <dbReference type="Proteomes" id="UP001189429"/>
    </source>
</evidence>
<dbReference type="NCBIfam" id="TIGR00756">
    <property type="entry name" value="PPR"/>
    <property type="match status" value="1"/>
</dbReference>
<dbReference type="Proteomes" id="UP001189429">
    <property type="component" value="Unassembled WGS sequence"/>
</dbReference>
<dbReference type="EMBL" id="CAUYUJ010001592">
    <property type="protein sequence ID" value="CAK0796671.1"/>
    <property type="molecule type" value="Genomic_DNA"/>
</dbReference>
<name>A0ABN9PTZ2_9DINO</name>
<sequence length="223" mass="25138">MAPKLVGLREVIRIASAMLAAHWAFICAALLCFQEASTSAQMPAKYCQKFHIDVALFSVGVMLYFFDCYSAESMEQVARVKKTINARPRSGHESQRFKSDMRTIDCALRWGVAHRLPKVKEVMHACVRRGHGEAAVKVFDQMLEKGPVPDADLINKAVSHAFFQLVAGILSDESIRMDGLRLIEIVRAHGIDMSPTIQNRLLAAWENQLPDSVLEYLLHMRRE</sequence>
<proteinExistence type="predicted"/>
<evidence type="ECO:0000313" key="2">
    <source>
        <dbReference type="EMBL" id="CAK0796671.1"/>
    </source>
</evidence>
<evidence type="ECO:0008006" key="4">
    <source>
        <dbReference type="Google" id="ProtNLM"/>
    </source>
</evidence>